<dbReference type="SUPFAM" id="SSF54211">
    <property type="entry name" value="Ribosomal protein S5 domain 2-like"/>
    <property type="match status" value="1"/>
</dbReference>
<dbReference type="GO" id="GO:0019287">
    <property type="term" value="P:isopentenyl diphosphate biosynthetic process, mevalonate pathway"/>
    <property type="evidence" value="ECO:0000318"/>
    <property type="project" value="GO_Central"/>
</dbReference>
<dbReference type="InterPro" id="IPR006205">
    <property type="entry name" value="Mev_gal_kin"/>
</dbReference>
<dbReference type="PROSITE" id="PS00627">
    <property type="entry name" value="GHMP_KINASES_ATP"/>
    <property type="match status" value="1"/>
</dbReference>
<dbReference type="PANTHER" id="PTHR43290">
    <property type="entry name" value="MEVALONATE KINASE"/>
    <property type="match status" value="1"/>
</dbReference>
<keyword evidence="16 18" id="KW-0753">Steroid metabolism</keyword>
<feature type="domain" description="GHMP kinase N-terminal" evidence="19">
    <location>
        <begin position="126"/>
        <end position="212"/>
    </location>
</feature>
<evidence type="ECO:0000259" key="19">
    <source>
        <dbReference type="Pfam" id="PF00288"/>
    </source>
</evidence>
<evidence type="ECO:0000256" key="18">
    <source>
        <dbReference type="RuleBase" id="RU363087"/>
    </source>
</evidence>
<keyword evidence="12 18" id="KW-0752">Steroid biosynthesis</keyword>
<evidence type="ECO:0000256" key="3">
    <source>
        <dbReference type="ARBA" id="ARBA00012103"/>
    </source>
</evidence>
<dbReference type="Gene3D" id="3.30.70.890">
    <property type="entry name" value="GHMP kinase, C-terminal domain"/>
    <property type="match status" value="1"/>
</dbReference>
<keyword evidence="7" id="KW-0479">Metal-binding</keyword>
<dbReference type="PRINTS" id="PR00959">
    <property type="entry name" value="MEVGALKINASE"/>
</dbReference>
<keyword evidence="5 18" id="KW-0444">Lipid biosynthesis</keyword>
<evidence type="ECO:0000256" key="4">
    <source>
        <dbReference type="ARBA" id="ARBA00022490"/>
    </source>
</evidence>
<dbReference type="GO" id="GO:0005829">
    <property type="term" value="C:cytosol"/>
    <property type="evidence" value="ECO:0000318"/>
    <property type="project" value="GO_Central"/>
</dbReference>
<evidence type="ECO:0000313" key="21">
    <source>
        <dbReference type="EMBL" id="EFJ32312.1"/>
    </source>
</evidence>
<dbReference type="Gramene" id="EFJ32312">
    <property type="protein sequence ID" value="EFJ32312"/>
    <property type="gene ID" value="SELMODRAFT_85880"/>
</dbReference>
<keyword evidence="8 18" id="KW-0547">Nucleotide-binding</keyword>
<dbReference type="SUPFAM" id="SSF55060">
    <property type="entry name" value="GHMP Kinase, C-terminal domain"/>
    <property type="match status" value="1"/>
</dbReference>
<comment type="similarity">
    <text evidence="2 18">Belongs to the GHMP kinase family. Mevalonate kinase subfamily.</text>
</comment>
<keyword evidence="6 18" id="KW-0808">Transferase</keyword>
<evidence type="ECO:0000256" key="12">
    <source>
        <dbReference type="ARBA" id="ARBA00022955"/>
    </source>
</evidence>
<keyword evidence="22" id="KW-1185">Reference proteome</keyword>
<evidence type="ECO:0000256" key="14">
    <source>
        <dbReference type="ARBA" id="ARBA00023098"/>
    </source>
</evidence>
<evidence type="ECO:0000256" key="16">
    <source>
        <dbReference type="ARBA" id="ARBA00023221"/>
    </source>
</evidence>
<dbReference type="UniPathway" id="UPA00057">
    <property type="reaction ID" value="UER00098"/>
</dbReference>
<dbReference type="Gene3D" id="3.30.230.10">
    <property type="match status" value="1"/>
</dbReference>
<dbReference type="InterPro" id="IPR014721">
    <property type="entry name" value="Ribsml_uS5_D2-typ_fold_subgr"/>
</dbReference>
<evidence type="ECO:0000256" key="6">
    <source>
        <dbReference type="ARBA" id="ARBA00022679"/>
    </source>
</evidence>
<evidence type="ECO:0000256" key="15">
    <source>
        <dbReference type="ARBA" id="ARBA00023166"/>
    </source>
</evidence>
<proteinExistence type="inferred from homology"/>
<evidence type="ECO:0000256" key="13">
    <source>
        <dbReference type="ARBA" id="ARBA00023011"/>
    </source>
</evidence>
<keyword evidence="14 18" id="KW-0443">Lipid metabolism</keyword>
<dbReference type="Proteomes" id="UP000001514">
    <property type="component" value="Unassembled WGS sequence"/>
</dbReference>
<sequence length="385" mass="40805">MAVARAPAKVILCGEHAVVHGSTGVAAAIGIYTHARIERDSPSFLLVLPDLNVTLEWSLDFIRQELGISALEEVDPMAVRQDLAGKLAALLEKRGTGGNCELPPEFSGGKLAGVVAVLFLYVSIVGLKPVVLTIDSEIPMSCGLGSSAALAVSVAASLLAFARPQRDGKLAGSNWIGVCEDDARLISSWAFEAEKIIHGNPSGIDNTVCTFGRNVVKMKNDKREVLTNLASLQMLITNTKVPRDTKKLVSGVRQLKEKHPKVMSGIFDVIDSISEDFLGILQSQPATVSKTFSQQEKLEELVVLNQGLLGTIGVSHASIEKICKITAKYGLKSKLTGGGGGGCVITLLPRGLSPKVLEQVSDDLNSSGFECLQAEVGVQGVQILQ</sequence>
<comment type="pathway">
    <text evidence="17 18">Isoprenoid biosynthesis; isopentenyl diphosphate biosynthesis via mevalonate pathway; isopentenyl diphosphate from (R)-mevalonate: step 1/3.</text>
</comment>
<dbReference type="STRING" id="88036.D8R6G8"/>
<dbReference type="KEGG" id="smo:SELMODRAFT_85880"/>
<evidence type="ECO:0000256" key="8">
    <source>
        <dbReference type="ARBA" id="ARBA00022741"/>
    </source>
</evidence>
<dbReference type="OMA" id="VCTYGGV"/>
<dbReference type="GO" id="GO:0004496">
    <property type="term" value="F:mevalonate kinase activity"/>
    <property type="evidence" value="ECO:0000318"/>
    <property type="project" value="GO_Central"/>
</dbReference>
<dbReference type="GO" id="GO:0016126">
    <property type="term" value="P:sterol biosynthetic process"/>
    <property type="evidence" value="ECO:0007669"/>
    <property type="project" value="UniProtKB-KW"/>
</dbReference>
<dbReference type="EMBL" id="GL377572">
    <property type="protein sequence ID" value="EFJ32312.1"/>
    <property type="molecule type" value="Genomic_DNA"/>
</dbReference>
<dbReference type="InterPro" id="IPR036554">
    <property type="entry name" value="GHMP_kinase_C_sf"/>
</dbReference>
<accession>D8R6G8</accession>
<comment type="subcellular location">
    <subcellularLocation>
        <location evidence="1 18">Cytoplasm</location>
    </subcellularLocation>
</comment>
<evidence type="ECO:0000256" key="10">
    <source>
        <dbReference type="ARBA" id="ARBA00022840"/>
    </source>
</evidence>
<dbReference type="GO" id="GO:0005524">
    <property type="term" value="F:ATP binding"/>
    <property type="evidence" value="ECO:0007669"/>
    <property type="project" value="UniProtKB-KW"/>
</dbReference>
<keyword evidence="15 18" id="KW-1207">Sterol metabolism</keyword>
<dbReference type="EC" id="2.7.1.36" evidence="3 18"/>
<dbReference type="PANTHER" id="PTHR43290:SF2">
    <property type="entry name" value="MEVALONATE KINASE"/>
    <property type="match status" value="1"/>
</dbReference>
<dbReference type="FunCoup" id="D8R6G8">
    <property type="interactions" value="2845"/>
</dbReference>
<name>D8R6G8_SELML</name>
<dbReference type="InterPro" id="IPR006203">
    <property type="entry name" value="GHMP_knse_ATP-bd_CS"/>
</dbReference>
<evidence type="ECO:0000259" key="20">
    <source>
        <dbReference type="Pfam" id="PF08544"/>
    </source>
</evidence>
<evidence type="ECO:0000256" key="7">
    <source>
        <dbReference type="ARBA" id="ARBA00022723"/>
    </source>
</evidence>
<comment type="catalytic activity">
    <reaction evidence="18">
        <text>(R)-mevalonate + ATP = (R)-5-phosphomevalonate + ADP + H(+)</text>
        <dbReference type="Rhea" id="RHEA:17065"/>
        <dbReference type="ChEBI" id="CHEBI:15378"/>
        <dbReference type="ChEBI" id="CHEBI:30616"/>
        <dbReference type="ChEBI" id="CHEBI:36464"/>
        <dbReference type="ChEBI" id="CHEBI:58146"/>
        <dbReference type="ChEBI" id="CHEBI:456216"/>
        <dbReference type="EC" id="2.7.1.36"/>
    </reaction>
</comment>
<keyword evidence="4 18" id="KW-0963">Cytoplasm</keyword>
<evidence type="ECO:0000313" key="22">
    <source>
        <dbReference type="Proteomes" id="UP000001514"/>
    </source>
</evidence>
<dbReference type="InterPro" id="IPR013750">
    <property type="entry name" value="GHMP_kinase_C_dom"/>
</dbReference>
<dbReference type="AlphaFoldDB" id="D8R6G8"/>
<keyword evidence="11" id="KW-0460">Magnesium</keyword>
<keyword evidence="10 18" id="KW-0067">ATP-binding</keyword>
<dbReference type="eggNOG" id="KOG1511">
    <property type="taxonomic scope" value="Eukaryota"/>
</dbReference>
<protein>
    <recommendedName>
        <fullName evidence="3 18">Mevalonate kinase</fullName>
        <shortName evidence="18">MK</shortName>
        <ecNumber evidence="3 18">2.7.1.36</ecNumber>
    </recommendedName>
</protein>
<evidence type="ECO:0000256" key="2">
    <source>
        <dbReference type="ARBA" id="ARBA00006495"/>
    </source>
</evidence>
<dbReference type="FunFam" id="3.30.70.890:FF:000003">
    <property type="entry name" value="Mevalonate kinase"/>
    <property type="match status" value="1"/>
</dbReference>
<organism evidence="22">
    <name type="scientific">Selaginella moellendorffii</name>
    <name type="common">Spikemoss</name>
    <dbReference type="NCBI Taxonomy" id="88036"/>
    <lineage>
        <taxon>Eukaryota</taxon>
        <taxon>Viridiplantae</taxon>
        <taxon>Streptophyta</taxon>
        <taxon>Embryophyta</taxon>
        <taxon>Tracheophyta</taxon>
        <taxon>Lycopodiopsida</taxon>
        <taxon>Selaginellales</taxon>
        <taxon>Selaginellaceae</taxon>
        <taxon>Selaginella</taxon>
    </lineage>
</organism>
<dbReference type="NCBIfam" id="TIGR00549">
    <property type="entry name" value="mevalon_kin"/>
    <property type="match status" value="1"/>
</dbReference>
<gene>
    <name evidence="21" type="ORF">SELMODRAFT_85880</name>
</gene>
<dbReference type="Pfam" id="PF08544">
    <property type="entry name" value="GHMP_kinases_C"/>
    <property type="match status" value="1"/>
</dbReference>
<dbReference type="InterPro" id="IPR020568">
    <property type="entry name" value="Ribosomal_Su5_D2-typ_SF"/>
</dbReference>
<dbReference type="InParanoid" id="D8R6G8"/>
<evidence type="ECO:0000256" key="9">
    <source>
        <dbReference type="ARBA" id="ARBA00022777"/>
    </source>
</evidence>
<evidence type="ECO:0000256" key="1">
    <source>
        <dbReference type="ARBA" id="ARBA00004496"/>
    </source>
</evidence>
<keyword evidence="13 18" id="KW-0756">Sterol biosynthesis</keyword>
<evidence type="ECO:0000256" key="17">
    <source>
        <dbReference type="ARBA" id="ARBA00029438"/>
    </source>
</evidence>
<evidence type="ECO:0000256" key="5">
    <source>
        <dbReference type="ARBA" id="ARBA00022516"/>
    </source>
</evidence>
<keyword evidence="9 18" id="KW-0418">Kinase</keyword>
<evidence type="ECO:0000256" key="11">
    <source>
        <dbReference type="ARBA" id="ARBA00022842"/>
    </source>
</evidence>
<dbReference type="Pfam" id="PF00288">
    <property type="entry name" value="GHMP_kinases_N"/>
    <property type="match status" value="1"/>
</dbReference>
<feature type="domain" description="GHMP kinase C-terminal" evidence="20">
    <location>
        <begin position="296"/>
        <end position="362"/>
    </location>
</feature>
<dbReference type="HOGENOM" id="CLU_017814_0_1_1"/>
<reference evidence="21 22" key="1">
    <citation type="journal article" date="2011" name="Science">
        <title>The Selaginella genome identifies genetic changes associated with the evolution of vascular plants.</title>
        <authorList>
            <person name="Banks J.A."/>
            <person name="Nishiyama T."/>
            <person name="Hasebe M."/>
            <person name="Bowman J.L."/>
            <person name="Gribskov M."/>
            <person name="dePamphilis C."/>
            <person name="Albert V.A."/>
            <person name="Aono N."/>
            <person name="Aoyama T."/>
            <person name="Ambrose B.A."/>
            <person name="Ashton N.W."/>
            <person name="Axtell M.J."/>
            <person name="Barker E."/>
            <person name="Barker M.S."/>
            <person name="Bennetzen J.L."/>
            <person name="Bonawitz N.D."/>
            <person name="Chapple C."/>
            <person name="Cheng C."/>
            <person name="Correa L.G."/>
            <person name="Dacre M."/>
            <person name="DeBarry J."/>
            <person name="Dreyer I."/>
            <person name="Elias M."/>
            <person name="Engstrom E.M."/>
            <person name="Estelle M."/>
            <person name="Feng L."/>
            <person name="Finet C."/>
            <person name="Floyd S.K."/>
            <person name="Frommer W.B."/>
            <person name="Fujita T."/>
            <person name="Gramzow L."/>
            <person name="Gutensohn M."/>
            <person name="Harholt J."/>
            <person name="Hattori M."/>
            <person name="Heyl A."/>
            <person name="Hirai T."/>
            <person name="Hiwatashi Y."/>
            <person name="Ishikawa M."/>
            <person name="Iwata M."/>
            <person name="Karol K.G."/>
            <person name="Koehler B."/>
            <person name="Kolukisaoglu U."/>
            <person name="Kubo M."/>
            <person name="Kurata T."/>
            <person name="Lalonde S."/>
            <person name="Li K."/>
            <person name="Li Y."/>
            <person name="Litt A."/>
            <person name="Lyons E."/>
            <person name="Manning G."/>
            <person name="Maruyama T."/>
            <person name="Michael T.P."/>
            <person name="Mikami K."/>
            <person name="Miyazaki S."/>
            <person name="Morinaga S."/>
            <person name="Murata T."/>
            <person name="Mueller-Roeber B."/>
            <person name="Nelson D.R."/>
            <person name="Obara M."/>
            <person name="Oguri Y."/>
            <person name="Olmstead R.G."/>
            <person name="Onodera N."/>
            <person name="Petersen B.L."/>
            <person name="Pils B."/>
            <person name="Prigge M."/>
            <person name="Rensing S.A."/>
            <person name="Riano-Pachon D.M."/>
            <person name="Roberts A.W."/>
            <person name="Sato Y."/>
            <person name="Scheller H.V."/>
            <person name="Schulz B."/>
            <person name="Schulz C."/>
            <person name="Shakirov E.V."/>
            <person name="Shibagaki N."/>
            <person name="Shinohara N."/>
            <person name="Shippen D.E."/>
            <person name="Soerensen I."/>
            <person name="Sotooka R."/>
            <person name="Sugimoto N."/>
            <person name="Sugita M."/>
            <person name="Sumikawa N."/>
            <person name="Tanurdzic M."/>
            <person name="Theissen G."/>
            <person name="Ulvskov P."/>
            <person name="Wakazuki S."/>
            <person name="Weng J.K."/>
            <person name="Willats W.W."/>
            <person name="Wipf D."/>
            <person name="Wolf P.G."/>
            <person name="Yang L."/>
            <person name="Zimmer A.D."/>
            <person name="Zhu Q."/>
            <person name="Mitros T."/>
            <person name="Hellsten U."/>
            <person name="Loque D."/>
            <person name="Otillar R."/>
            <person name="Salamov A."/>
            <person name="Schmutz J."/>
            <person name="Shapiro H."/>
            <person name="Lindquist E."/>
            <person name="Lucas S."/>
            <person name="Rokhsar D."/>
            <person name="Grigoriev I.V."/>
        </authorList>
    </citation>
    <scope>NUCLEOTIDE SEQUENCE [LARGE SCALE GENOMIC DNA]</scope>
</reference>
<dbReference type="InterPro" id="IPR006204">
    <property type="entry name" value="GHMP_kinase_N_dom"/>
</dbReference>
<dbReference type="GO" id="GO:0046872">
    <property type="term" value="F:metal ion binding"/>
    <property type="evidence" value="ECO:0007669"/>
    <property type="project" value="UniProtKB-KW"/>
</dbReference>